<proteinExistence type="predicted"/>
<dbReference type="Proteomes" id="UP000054558">
    <property type="component" value="Unassembled WGS sequence"/>
</dbReference>
<dbReference type="EMBL" id="DF237394">
    <property type="protein sequence ID" value="GAQ88625.1"/>
    <property type="molecule type" value="Genomic_DNA"/>
</dbReference>
<feature type="compositionally biased region" description="Low complexity" evidence="1">
    <location>
        <begin position="25"/>
        <end position="39"/>
    </location>
</feature>
<feature type="region of interest" description="Disordered" evidence="1">
    <location>
        <begin position="1"/>
        <end position="69"/>
    </location>
</feature>
<accession>A0A1Y1ICD3</accession>
<gene>
    <name evidence="2" type="ORF">KFL_004450120</name>
</gene>
<feature type="compositionally biased region" description="Basic and acidic residues" evidence="1">
    <location>
        <begin position="45"/>
        <end position="65"/>
    </location>
</feature>
<name>A0A1Y1ICD3_KLENI</name>
<dbReference type="AlphaFoldDB" id="A0A1Y1ICD3"/>
<organism evidence="2 3">
    <name type="scientific">Klebsormidium nitens</name>
    <name type="common">Green alga</name>
    <name type="synonym">Ulothrix nitens</name>
    <dbReference type="NCBI Taxonomy" id="105231"/>
    <lineage>
        <taxon>Eukaryota</taxon>
        <taxon>Viridiplantae</taxon>
        <taxon>Streptophyta</taxon>
        <taxon>Klebsormidiophyceae</taxon>
        <taxon>Klebsormidiales</taxon>
        <taxon>Klebsormidiaceae</taxon>
        <taxon>Klebsormidium</taxon>
    </lineage>
</organism>
<protein>
    <submittedName>
        <fullName evidence="2">Uncharacterized protein</fullName>
    </submittedName>
</protein>
<sequence length="129" mass="14217">MESPDIGAIHKNVSESGRNGERQRNGGQDQRQGEQGQQNGRKRPRNGEREKRNGVKEQRNRDQADKTYGMWTVSVSLSSSAAAESEGLVLDCTAFPDARVLVIVRQLVTVLRELASECVDVAYKASTSL</sequence>
<evidence type="ECO:0000313" key="3">
    <source>
        <dbReference type="Proteomes" id="UP000054558"/>
    </source>
</evidence>
<evidence type="ECO:0000256" key="1">
    <source>
        <dbReference type="SAM" id="MobiDB-lite"/>
    </source>
</evidence>
<evidence type="ECO:0000313" key="2">
    <source>
        <dbReference type="EMBL" id="GAQ88625.1"/>
    </source>
</evidence>
<keyword evidence="3" id="KW-1185">Reference proteome</keyword>
<reference evidence="2 3" key="1">
    <citation type="journal article" date="2014" name="Nat. Commun.">
        <title>Klebsormidium flaccidum genome reveals primary factors for plant terrestrial adaptation.</title>
        <authorList>
            <person name="Hori K."/>
            <person name="Maruyama F."/>
            <person name="Fujisawa T."/>
            <person name="Togashi T."/>
            <person name="Yamamoto N."/>
            <person name="Seo M."/>
            <person name="Sato S."/>
            <person name="Yamada T."/>
            <person name="Mori H."/>
            <person name="Tajima N."/>
            <person name="Moriyama T."/>
            <person name="Ikeuchi M."/>
            <person name="Watanabe M."/>
            <person name="Wada H."/>
            <person name="Kobayashi K."/>
            <person name="Saito M."/>
            <person name="Masuda T."/>
            <person name="Sasaki-Sekimoto Y."/>
            <person name="Mashiguchi K."/>
            <person name="Awai K."/>
            <person name="Shimojima M."/>
            <person name="Masuda S."/>
            <person name="Iwai M."/>
            <person name="Nobusawa T."/>
            <person name="Narise T."/>
            <person name="Kondo S."/>
            <person name="Saito H."/>
            <person name="Sato R."/>
            <person name="Murakawa M."/>
            <person name="Ihara Y."/>
            <person name="Oshima-Yamada Y."/>
            <person name="Ohtaka K."/>
            <person name="Satoh M."/>
            <person name="Sonobe K."/>
            <person name="Ishii M."/>
            <person name="Ohtani R."/>
            <person name="Kanamori-Sato M."/>
            <person name="Honoki R."/>
            <person name="Miyazaki D."/>
            <person name="Mochizuki H."/>
            <person name="Umetsu J."/>
            <person name="Higashi K."/>
            <person name="Shibata D."/>
            <person name="Kamiya Y."/>
            <person name="Sato N."/>
            <person name="Nakamura Y."/>
            <person name="Tabata S."/>
            <person name="Ida S."/>
            <person name="Kurokawa K."/>
            <person name="Ohta H."/>
        </authorList>
    </citation>
    <scope>NUCLEOTIDE SEQUENCE [LARGE SCALE GENOMIC DNA]</scope>
    <source>
        <strain evidence="2 3">NIES-2285</strain>
    </source>
</reference>